<feature type="region of interest" description="Disordered" evidence="5">
    <location>
        <begin position="752"/>
        <end position="901"/>
    </location>
</feature>
<dbReference type="InterPro" id="IPR004332">
    <property type="entry name" value="Transposase_MuDR"/>
</dbReference>
<name>A3BWP9_ORYSJ</name>
<organism evidence="7">
    <name type="scientific">Oryza sativa subsp. japonica</name>
    <name type="common">Rice</name>
    <dbReference type="NCBI Taxonomy" id="39947"/>
    <lineage>
        <taxon>Eukaryota</taxon>
        <taxon>Viridiplantae</taxon>
        <taxon>Streptophyta</taxon>
        <taxon>Embryophyta</taxon>
        <taxon>Tracheophyta</taxon>
        <taxon>Spermatophyta</taxon>
        <taxon>Magnoliopsida</taxon>
        <taxon>Liliopsida</taxon>
        <taxon>Poales</taxon>
        <taxon>Poaceae</taxon>
        <taxon>BOP clade</taxon>
        <taxon>Oryzoideae</taxon>
        <taxon>Oryzeae</taxon>
        <taxon>Oryzinae</taxon>
        <taxon>Oryza</taxon>
        <taxon>Oryza sativa</taxon>
    </lineage>
</organism>
<proteinExistence type="predicted"/>
<feature type="compositionally biased region" description="Polar residues" evidence="5">
    <location>
        <begin position="194"/>
        <end position="220"/>
    </location>
</feature>
<evidence type="ECO:0000313" key="7">
    <source>
        <dbReference type="EMBL" id="EAZ43988.1"/>
    </source>
</evidence>
<feature type="compositionally biased region" description="Basic and acidic residues" evidence="5">
    <location>
        <begin position="780"/>
        <end position="806"/>
    </location>
</feature>
<dbReference type="Pfam" id="PF04434">
    <property type="entry name" value="SWIM"/>
    <property type="match status" value="1"/>
</dbReference>
<keyword evidence="1" id="KW-0479">Metal-binding</keyword>
<dbReference type="Pfam" id="PF10551">
    <property type="entry name" value="MULE"/>
    <property type="match status" value="1"/>
</dbReference>
<feature type="domain" description="SWIM-type" evidence="6">
    <location>
        <begin position="689"/>
        <end position="721"/>
    </location>
</feature>
<feature type="compositionally biased region" description="Polar residues" evidence="5">
    <location>
        <begin position="807"/>
        <end position="820"/>
    </location>
</feature>
<accession>A3BWP9</accession>
<evidence type="ECO:0000256" key="5">
    <source>
        <dbReference type="SAM" id="MobiDB-lite"/>
    </source>
</evidence>
<evidence type="ECO:0000256" key="4">
    <source>
        <dbReference type="PROSITE-ProRule" id="PRU00325"/>
    </source>
</evidence>
<dbReference type="InterPro" id="IPR007527">
    <property type="entry name" value="Znf_SWIM"/>
</dbReference>
<dbReference type="PANTHER" id="PTHR31973:SF187">
    <property type="entry name" value="MUTATOR TRANSPOSASE MUDRA PROTEIN"/>
    <property type="match status" value="1"/>
</dbReference>
<evidence type="ECO:0000259" key="6">
    <source>
        <dbReference type="PROSITE" id="PS50966"/>
    </source>
</evidence>
<dbReference type="PANTHER" id="PTHR31973">
    <property type="entry name" value="POLYPROTEIN, PUTATIVE-RELATED"/>
    <property type="match status" value="1"/>
</dbReference>
<sequence>MAEEVWTLRFFKHDRGPGAMVVEEPMDRDLVCFFNMVEIIEKLGKVASSSALEEDVVADATDNVEANKNRDLEEKGSEQLKNSDEDLWMDQGDNTFLFVDGKEDEDSEYSDDDFDLDQEKIDYIHKLQEIKRQRADPRNRCEGDTDDEDLFVPVVDWSALSVVPVDSKDVAEAISNKAQCGVVNIQDGTDVASSNLQKKNSTKASRNVKGQNDVGSSQVEETVFSDPPSEDGGASAVEYESSDDGQKLDAQAKRRKRRRRESRVVNRRIYFDEDNIMDTTQLQEAMCFTNVDQYRRALKSYHIVQGRDYRYTRNEPRRVNVKCKEENCPFIMRGSRIAREHTFMLREMIPHTCGTTRANSRLNSTWLSYKYLENFRSDPDWKVSALQDQCMRELGTDVSKTMAYRAKRKAGEKVLGNHKKQYMRIRDYLQTVIDKNPGSTAVVSTVDRIALGMNPRFYGLFICLNAQRQGFLDGCRPFISIDGCFVKLSNGAQVLAATGRDGKNNLFPIAFGVVGKEDTKNWNWFLERLETAIGRGEAHGGWTIQTEVARVFPDCEHRYCKRHLLANMATAGYRGEKYKSFVDSAVYAYTEYDYNRAMDALKAFNAKAWKWLNYLGKEHFSRHAFSSRSRTDLVVNNLSEVFNNYIIELRDKPIVTMLDKIRQKLMVRANQKRDGGVGLWEILGSERQYEVNLFSRTCGCNKWQLTGIPCKHAVTAIFAAKERPEDYVDEHFRKEAYLRAYAPVIYPVPGEHDWTTTDSPDIDPPKFTKQPGRPKKSRRRGQDEAPKAKRSHEPENQAQRSHEPSSQDHINNHQPSSYQPINEGGTSRGRKLDSRRGCAIGSTMKENARGTTDRGRENARETIVRGRGNARGTIVKGRGNARGTTVRGRGLGHTSLNQWIP</sequence>
<keyword evidence="3" id="KW-0862">Zinc</keyword>
<dbReference type="PROSITE" id="PS50966">
    <property type="entry name" value="ZF_SWIM"/>
    <property type="match status" value="1"/>
</dbReference>
<dbReference type="Proteomes" id="UP000007752">
    <property type="component" value="Chromosome 9"/>
</dbReference>
<feature type="region of interest" description="Disordered" evidence="5">
    <location>
        <begin position="194"/>
        <end position="261"/>
    </location>
</feature>
<protein>
    <recommendedName>
        <fullName evidence="6">SWIM-type domain-containing protein</fullName>
    </recommendedName>
</protein>
<dbReference type="Pfam" id="PF03108">
    <property type="entry name" value="DBD_Tnp_Mut"/>
    <property type="match status" value="1"/>
</dbReference>
<dbReference type="GO" id="GO:0008270">
    <property type="term" value="F:zinc ion binding"/>
    <property type="evidence" value="ECO:0007669"/>
    <property type="project" value="UniProtKB-KW"/>
</dbReference>
<feature type="compositionally biased region" description="Basic and acidic residues" evidence="5">
    <location>
        <begin position="846"/>
        <end position="864"/>
    </location>
</feature>
<reference evidence="7" key="1">
    <citation type="journal article" date="2005" name="PLoS Biol.">
        <title>The genomes of Oryza sativa: a history of duplications.</title>
        <authorList>
            <person name="Yu J."/>
            <person name="Wang J."/>
            <person name="Lin W."/>
            <person name="Li S."/>
            <person name="Li H."/>
            <person name="Zhou J."/>
            <person name="Ni P."/>
            <person name="Dong W."/>
            <person name="Hu S."/>
            <person name="Zeng C."/>
            <person name="Zhang J."/>
            <person name="Zhang Y."/>
            <person name="Li R."/>
            <person name="Xu Z."/>
            <person name="Li S."/>
            <person name="Li X."/>
            <person name="Zheng H."/>
            <person name="Cong L."/>
            <person name="Lin L."/>
            <person name="Yin J."/>
            <person name="Geng J."/>
            <person name="Li G."/>
            <person name="Shi J."/>
            <person name="Liu J."/>
            <person name="Lv H."/>
            <person name="Li J."/>
            <person name="Wang J."/>
            <person name="Deng Y."/>
            <person name="Ran L."/>
            <person name="Shi X."/>
            <person name="Wang X."/>
            <person name="Wu Q."/>
            <person name="Li C."/>
            <person name="Ren X."/>
            <person name="Wang J."/>
            <person name="Wang X."/>
            <person name="Li D."/>
            <person name="Liu D."/>
            <person name="Zhang X."/>
            <person name="Ji Z."/>
            <person name="Zhao W."/>
            <person name="Sun Y."/>
            <person name="Zhang Z."/>
            <person name="Bao J."/>
            <person name="Han Y."/>
            <person name="Dong L."/>
            <person name="Ji J."/>
            <person name="Chen P."/>
            <person name="Wu S."/>
            <person name="Liu J."/>
            <person name="Xiao Y."/>
            <person name="Bu D."/>
            <person name="Tan J."/>
            <person name="Yang L."/>
            <person name="Ye C."/>
            <person name="Zhang J."/>
            <person name="Xu J."/>
            <person name="Zhou Y."/>
            <person name="Yu Y."/>
            <person name="Zhang B."/>
            <person name="Zhuang S."/>
            <person name="Wei H."/>
            <person name="Liu B."/>
            <person name="Lei M."/>
            <person name="Yu H."/>
            <person name="Li Y."/>
            <person name="Xu H."/>
            <person name="Wei S."/>
            <person name="He X."/>
            <person name="Fang L."/>
            <person name="Zhang Z."/>
            <person name="Zhang Y."/>
            <person name="Huang X."/>
            <person name="Su Z."/>
            <person name="Tong W."/>
            <person name="Li J."/>
            <person name="Tong Z."/>
            <person name="Li S."/>
            <person name="Ye J."/>
            <person name="Wang L."/>
            <person name="Fang L."/>
            <person name="Lei T."/>
            <person name="Chen C."/>
            <person name="Chen H."/>
            <person name="Xu Z."/>
            <person name="Li H."/>
            <person name="Huang H."/>
            <person name="Zhang F."/>
            <person name="Xu H."/>
            <person name="Li N."/>
            <person name="Zhao C."/>
            <person name="Li S."/>
            <person name="Dong L."/>
            <person name="Huang Y."/>
            <person name="Li L."/>
            <person name="Xi Y."/>
            <person name="Qi Q."/>
            <person name="Li W."/>
            <person name="Zhang B."/>
            <person name="Hu W."/>
            <person name="Zhang Y."/>
            <person name="Tian X."/>
            <person name="Jiao Y."/>
            <person name="Liang X."/>
            <person name="Jin J."/>
            <person name="Gao L."/>
            <person name="Zheng W."/>
            <person name="Hao B."/>
            <person name="Liu S."/>
            <person name="Wang W."/>
            <person name="Yuan L."/>
            <person name="Cao M."/>
            <person name="McDermott J."/>
            <person name="Samudrala R."/>
            <person name="Wang J."/>
            <person name="Wong G.K."/>
            <person name="Yang H."/>
        </authorList>
    </citation>
    <scope>NUCLEOTIDE SEQUENCE [LARGE SCALE GENOMIC DNA]</scope>
</reference>
<evidence type="ECO:0000256" key="2">
    <source>
        <dbReference type="ARBA" id="ARBA00022771"/>
    </source>
</evidence>
<dbReference type="EMBL" id="CM000146">
    <property type="protein sequence ID" value="EAZ43988.1"/>
    <property type="molecule type" value="Genomic_DNA"/>
</dbReference>
<evidence type="ECO:0000256" key="1">
    <source>
        <dbReference type="ARBA" id="ARBA00022723"/>
    </source>
</evidence>
<dbReference type="SMART" id="SM00575">
    <property type="entry name" value="ZnF_PMZ"/>
    <property type="match status" value="1"/>
</dbReference>
<dbReference type="InterPro" id="IPR006564">
    <property type="entry name" value="Znf_PMZ"/>
</dbReference>
<keyword evidence="2 4" id="KW-0863">Zinc-finger</keyword>
<gene>
    <name evidence="7" type="ORF">OsJ_28609</name>
</gene>
<evidence type="ECO:0000256" key="3">
    <source>
        <dbReference type="ARBA" id="ARBA00022833"/>
    </source>
</evidence>
<dbReference type="InterPro" id="IPR018289">
    <property type="entry name" value="MULE_transposase_dom"/>
</dbReference>
<reference evidence="7" key="2">
    <citation type="submission" date="2008-12" db="EMBL/GenBank/DDBJ databases">
        <title>Improved gene annotation of the rice (Oryza sativa) genomes.</title>
        <authorList>
            <person name="Wang J."/>
            <person name="Li R."/>
            <person name="Fan W."/>
            <person name="Huang Q."/>
            <person name="Zhang J."/>
            <person name="Zhou Y."/>
            <person name="Hu Y."/>
            <person name="Zi S."/>
            <person name="Li J."/>
            <person name="Ni P."/>
            <person name="Zheng H."/>
            <person name="Zhang Y."/>
            <person name="Zhao M."/>
            <person name="Hao Q."/>
            <person name="McDermott J."/>
            <person name="Samudrala R."/>
            <person name="Kristiansen K."/>
            <person name="Wong G.K.-S."/>
        </authorList>
    </citation>
    <scope>NUCLEOTIDE SEQUENCE</scope>
</reference>
<dbReference type="AlphaFoldDB" id="A3BWP9"/>